<dbReference type="PANTHER" id="PTHR42648">
    <property type="entry name" value="TRANSPOSASE, PUTATIVE-RELATED"/>
    <property type="match status" value="1"/>
</dbReference>
<dbReference type="InterPro" id="IPR043502">
    <property type="entry name" value="DNA/RNA_pol_sf"/>
</dbReference>
<comment type="caution">
    <text evidence="5">The sequence shown here is derived from an EMBL/GenBank/DDBJ whole genome shotgun (WGS) entry which is preliminary data.</text>
</comment>
<evidence type="ECO:0000313" key="5">
    <source>
        <dbReference type="EMBL" id="GJT69629.1"/>
    </source>
</evidence>
<accession>A0ABQ5G2F6</accession>
<keyword evidence="2" id="KW-0378">Hydrolase</keyword>
<dbReference type="InterPro" id="IPR039537">
    <property type="entry name" value="Retrotran_Ty1/copia-like"/>
</dbReference>
<organism evidence="5 6">
    <name type="scientific">Tanacetum coccineum</name>
    <dbReference type="NCBI Taxonomy" id="301880"/>
    <lineage>
        <taxon>Eukaryota</taxon>
        <taxon>Viridiplantae</taxon>
        <taxon>Streptophyta</taxon>
        <taxon>Embryophyta</taxon>
        <taxon>Tracheophyta</taxon>
        <taxon>Spermatophyta</taxon>
        <taxon>Magnoliopsida</taxon>
        <taxon>eudicotyledons</taxon>
        <taxon>Gunneridae</taxon>
        <taxon>Pentapetalae</taxon>
        <taxon>asterids</taxon>
        <taxon>campanulids</taxon>
        <taxon>Asterales</taxon>
        <taxon>Asteraceae</taxon>
        <taxon>Asteroideae</taxon>
        <taxon>Anthemideae</taxon>
        <taxon>Anthemidinae</taxon>
        <taxon>Tanacetum</taxon>
    </lineage>
</organism>
<feature type="domain" description="Integrase catalytic" evidence="4">
    <location>
        <begin position="1"/>
        <end position="158"/>
    </location>
</feature>
<dbReference type="PROSITE" id="PS50994">
    <property type="entry name" value="INTEGRASE"/>
    <property type="match status" value="1"/>
</dbReference>
<evidence type="ECO:0000256" key="1">
    <source>
        <dbReference type="ARBA" id="ARBA00022723"/>
    </source>
</evidence>
<evidence type="ECO:0000256" key="3">
    <source>
        <dbReference type="SAM" id="Coils"/>
    </source>
</evidence>
<dbReference type="Pfam" id="PF25597">
    <property type="entry name" value="SH3_retrovirus"/>
    <property type="match status" value="1"/>
</dbReference>
<proteinExistence type="predicted"/>
<keyword evidence="6" id="KW-1185">Reference proteome</keyword>
<dbReference type="SUPFAM" id="SSF56672">
    <property type="entry name" value="DNA/RNA polymerases"/>
    <property type="match status" value="1"/>
</dbReference>
<dbReference type="SUPFAM" id="SSF53098">
    <property type="entry name" value="Ribonuclease H-like"/>
    <property type="match status" value="1"/>
</dbReference>
<dbReference type="InterPro" id="IPR012337">
    <property type="entry name" value="RNaseH-like_sf"/>
</dbReference>
<keyword evidence="1" id="KW-0479">Metal-binding</keyword>
<feature type="coiled-coil region" evidence="3">
    <location>
        <begin position="237"/>
        <end position="268"/>
    </location>
</feature>
<reference evidence="5" key="2">
    <citation type="submission" date="2022-01" db="EMBL/GenBank/DDBJ databases">
        <authorList>
            <person name="Yamashiro T."/>
            <person name="Shiraishi A."/>
            <person name="Satake H."/>
            <person name="Nakayama K."/>
        </authorList>
    </citation>
    <scope>NUCLEOTIDE SEQUENCE</scope>
</reference>
<name>A0ABQ5G2F6_9ASTR</name>
<gene>
    <name evidence="5" type="ORF">Tco_1028915</name>
</gene>
<dbReference type="PANTHER" id="PTHR42648:SF21">
    <property type="entry name" value="CYSTEINE-RICH RLK (RECEPTOR-LIKE PROTEIN KINASE) 8"/>
    <property type="match status" value="1"/>
</dbReference>
<dbReference type="EMBL" id="BQNB010018005">
    <property type="protein sequence ID" value="GJT69629.1"/>
    <property type="molecule type" value="Genomic_DNA"/>
</dbReference>
<dbReference type="InterPro" id="IPR013103">
    <property type="entry name" value="RVT_2"/>
</dbReference>
<dbReference type="Proteomes" id="UP001151760">
    <property type="component" value="Unassembled WGS sequence"/>
</dbReference>
<dbReference type="InterPro" id="IPR057670">
    <property type="entry name" value="SH3_retrovirus"/>
</dbReference>
<dbReference type="InterPro" id="IPR036397">
    <property type="entry name" value="RNaseH_sf"/>
</dbReference>
<protein>
    <submittedName>
        <fullName evidence="5">Retrovirus-related pol polyprotein from transposon TNT 1-94</fullName>
    </submittedName>
</protein>
<dbReference type="Gene3D" id="3.30.420.10">
    <property type="entry name" value="Ribonuclease H-like superfamily/Ribonuclease H"/>
    <property type="match status" value="1"/>
</dbReference>
<keyword evidence="3" id="KW-0175">Coiled coil</keyword>
<sequence>MDLFGPSAVRSYGGNRYTLVIVNDYSRYTWTRFLKNKTEAFDQFKIFSKKIQNQLGCTIVSIRTDHGREFDNEVQFGEFCNANDITHNFSAPRTPQSNGVVERKNRTLQEMSRTMLNEQSLPQKFWCNAVDTSTYILNRILIRTILGKTPYEILRGRKPTLDYFRVFGSKCFILNTKDYLTKFDPKSYEGVFLGYSQNSKAYIILNKHTRKIEESLNVTFDETPPPSKTSPLVDDDLDEEEAIREIEKKNLENVVEDETLEIDEIVNIKESRNHPLENVIGNLNQRTLRSQAQNQSNFYCFISTIEPKNVNEALGDESWIVAMQEELNQFIANDVWELVPQPKNMTIIGTKWVFRNKLDENGVVSRNKARLVAQGYNQQEGIDYDETYAPVARLESIRILLAYACALDFKLFQMDVKSAFLNGFINEEVYVAQPPGFIDFEKPNHVYKLKKALYGLKQAPKAWYDRLKAFLIKHEYKMGMVDNTLFTKKKSSNLIIVQIYVDDIIFGSTCQDMCDEFAKIMHDEFEMSMMGELNFFLGLQIKQMEDGIFFNQSKAYLLKKCL</sequence>
<dbReference type="Pfam" id="PF07727">
    <property type="entry name" value="RVT_2"/>
    <property type="match status" value="1"/>
</dbReference>
<evidence type="ECO:0000259" key="4">
    <source>
        <dbReference type="PROSITE" id="PS50994"/>
    </source>
</evidence>
<evidence type="ECO:0000313" key="6">
    <source>
        <dbReference type="Proteomes" id="UP001151760"/>
    </source>
</evidence>
<evidence type="ECO:0000256" key="2">
    <source>
        <dbReference type="ARBA" id="ARBA00022801"/>
    </source>
</evidence>
<dbReference type="InterPro" id="IPR001584">
    <property type="entry name" value="Integrase_cat-core"/>
</dbReference>
<reference evidence="5" key="1">
    <citation type="journal article" date="2022" name="Int. J. Mol. Sci.">
        <title>Draft Genome of Tanacetum Coccineum: Genomic Comparison of Closely Related Tanacetum-Family Plants.</title>
        <authorList>
            <person name="Yamashiro T."/>
            <person name="Shiraishi A."/>
            <person name="Nakayama K."/>
            <person name="Satake H."/>
        </authorList>
    </citation>
    <scope>NUCLEOTIDE SEQUENCE</scope>
</reference>
<dbReference type="Pfam" id="PF00665">
    <property type="entry name" value="rve"/>
    <property type="match status" value="1"/>
</dbReference>